<comment type="caution">
    <text evidence="1">The sequence shown here is derived from an EMBL/GenBank/DDBJ whole genome shotgun (WGS) entry which is preliminary data.</text>
</comment>
<reference evidence="1 2" key="2">
    <citation type="submission" date="2013-04" db="EMBL/GenBank/DDBJ databases">
        <title>Comparative genomics of 12 strains of Erwinia amylovora identifies a pan-genome with a large conserved core and provides insights into host specificity.</title>
        <authorList>
            <person name="Mann R.A."/>
            <person name="Smits T.H.M."/>
            <person name="Buehlmann A."/>
            <person name="Blom J."/>
            <person name="Goesmann A."/>
            <person name="Frey J.E."/>
            <person name="Plummer K.M."/>
            <person name="Beer S.V."/>
            <person name="Luck J."/>
            <person name="Duffy B."/>
            <person name="Rodoni B."/>
        </authorList>
    </citation>
    <scope>NUCLEOTIDE SEQUENCE [LARGE SCALE GENOMIC DNA]</scope>
    <source>
        <strain evidence="2">CFBP 1232</strain>
    </source>
</reference>
<name>A0A831A3A5_ERWAM</name>
<proteinExistence type="predicted"/>
<gene>
    <name evidence="1" type="ORF">BN437_0530</name>
</gene>
<dbReference type="Proteomes" id="UP000013111">
    <property type="component" value="Unassembled WGS sequence"/>
</dbReference>
<reference evidence="1 2" key="1">
    <citation type="submission" date="2012-11" db="EMBL/GenBank/DDBJ databases">
        <authorList>
            <person name="Linke B."/>
        </authorList>
    </citation>
    <scope>NUCLEOTIDE SEQUENCE [LARGE SCALE GENOMIC DNA]</scope>
    <source>
        <strain evidence="2">CFBP 1232</strain>
    </source>
</reference>
<dbReference type="EMBL" id="CAPB01000006">
    <property type="protein sequence ID" value="CCO92495.1"/>
    <property type="molecule type" value="Genomic_DNA"/>
</dbReference>
<organism evidence="1 2">
    <name type="scientific">Erwinia amylovora NBRC 12687 = CFBP 1232</name>
    <dbReference type="NCBI Taxonomy" id="1219359"/>
    <lineage>
        <taxon>Bacteria</taxon>
        <taxon>Pseudomonadati</taxon>
        <taxon>Pseudomonadota</taxon>
        <taxon>Gammaproteobacteria</taxon>
        <taxon>Enterobacterales</taxon>
        <taxon>Erwiniaceae</taxon>
        <taxon>Erwinia</taxon>
    </lineage>
</organism>
<protein>
    <submittedName>
        <fullName evidence="1">Uncharacterized protein</fullName>
    </submittedName>
</protein>
<evidence type="ECO:0000313" key="1">
    <source>
        <dbReference type="EMBL" id="CCO92495.1"/>
    </source>
</evidence>
<evidence type="ECO:0000313" key="2">
    <source>
        <dbReference type="Proteomes" id="UP000013111"/>
    </source>
</evidence>
<accession>A0A831A3A5</accession>
<dbReference type="AlphaFoldDB" id="A0A831A3A5"/>
<sequence>MMKISRLNRDSLRQITATLPDGSGGQLTLGAQAEIGW</sequence>